<keyword evidence="3" id="KW-1185">Reference proteome</keyword>
<evidence type="ECO:0000313" key="3">
    <source>
        <dbReference type="Proteomes" id="UP000325902"/>
    </source>
</evidence>
<organism evidence="2 3">
    <name type="scientific">Lasiodiplodia theobromae</name>
    <dbReference type="NCBI Taxonomy" id="45133"/>
    <lineage>
        <taxon>Eukaryota</taxon>
        <taxon>Fungi</taxon>
        <taxon>Dikarya</taxon>
        <taxon>Ascomycota</taxon>
        <taxon>Pezizomycotina</taxon>
        <taxon>Dothideomycetes</taxon>
        <taxon>Dothideomycetes incertae sedis</taxon>
        <taxon>Botryosphaeriales</taxon>
        <taxon>Botryosphaeriaceae</taxon>
        <taxon>Lasiodiplodia</taxon>
    </lineage>
</organism>
<feature type="compositionally biased region" description="Polar residues" evidence="1">
    <location>
        <begin position="31"/>
        <end position="66"/>
    </location>
</feature>
<dbReference type="OrthoDB" id="3936130at2759"/>
<proteinExistence type="predicted"/>
<reference evidence="2 3" key="1">
    <citation type="journal article" date="2019" name="Sci. Rep.">
        <title>A multi-omics analysis of the grapevine pathogen Lasiodiplodia theobromae reveals that temperature affects the expression of virulence- and pathogenicity-related genes.</title>
        <authorList>
            <person name="Felix C."/>
            <person name="Meneses R."/>
            <person name="Goncalves M.F.M."/>
            <person name="Tilleman L."/>
            <person name="Duarte A.S."/>
            <person name="Jorrin-Novo J.V."/>
            <person name="Van de Peer Y."/>
            <person name="Deforce D."/>
            <person name="Van Nieuwerburgh F."/>
            <person name="Esteves A.C."/>
            <person name="Alves A."/>
        </authorList>
    </citation>
    <scope>NUCLEOTIDE SEQUENCE [LARGE SCALE GENOMIC DNA]</scope>
    <source>
        <strain evidence="2 3">LA-SOL3</strain>
    </source>
</reference>
<sequence>MTRHKSHSPAQTPSTAAREHARRARRDMLTPPTSSPYFPQRMTSLNSSLTGPGYSQSHAGFQTDYITTTSSSNLSSPPDAESCNTNRESPVPESVISDGKDDDVESEGSEEMDVGKHDLPIKGNVYWDKKLDCPARPISKPCEETVYPGPMGPRTKCICGELVGGKRVPLRSAKRYHYNGPKFTFDEKLGAYVADNVTMLSTPFHTFEVNGKPICQPITVSKEDYLNGKRGANLSAERSVPQCAHFPVTGLASYNVPFVRGRICHRAPSAQCLTTRIQDQARFLCLIENEVRADGTIRRRMNIHAPPADWNDPIAISHLNRWRAQFRQRKLGVTSREARKKWTKDALDYLVERLARDPATYRAELARDVTKRFGSERSEHAVSCAIDNHKLRRRADELRTQWEVEGLYSKFGETDADILLGESDEDILMEEVPDSDIDESSELSDNDVKEEDESEADDEPKTPLPQQLDQRSLPYKDEEDQNYAKMSSWLL</sequence>
<evidence type="ECO:0000313" key="2">
    <source>
        <dbReference type="EMBL" id="KAB2572067.1"/>
    </source>
</evidence>
<feature type="compositionally biased region" description="Acidic residues" evidence="1">
    <location>
        <begin position="430"/>
        <end position="458"/>
    </location>
</feature>
<comment type="caution">
    <text evidence="2">The sequence shown here is derived from an EMBL/GenBank/DDBJ whole genome shotgun (WGS) entry which is preliminary data.</text>
</comment>
<dbReference type="Proteomes" id="UP000325902">
    <property type="component" value="Unassembled WGS sequence"/>
</dbReference>
<feature type="compositionally biased region" description="Acidic residues" evidence="1">
    <location>
        <begin position="100"/>
        <end position="112"/>
    </location>
</feature>
<evidence type="ECO:0000256" key="1">
    <source>
        <dbReference type="SAM" id="MobiDB-lite"/>
    </source>
</evidence>
<dbReference type="AlphaFoldDB" id="A0A5N5D3D3"/>
<feature type="region of interest" description="Disordered" evidence="1">
    <location>
        <begin position="1"/>
        <end position="117"/>
    </location>
</feature>
<dbReference type="EMBL" id="VCHE01000086">
    <property type="protein sequence ID" value="KAB2572067.1"/>
    <property type="molecule type" value="Genomic_DNA"/>
</dbReference>
<name>A0A5N5D3D3_9PEZI</name>
<accession>A0A5N5D3D3</accession>
<feature type="compositionally biased region" description="Low complexity" evidence="1">
    <location>
        <begin position="67"/>
        <end position="76"/>
    </location>
</feature>
<gene>
    <name evidence="2" type="ORF">DBV05_g9291</name>
</gene>
<feature type="region of interest" description="Disordered" evidence="1">
    <location>
        <begin position="430"/>
        <end position="491"/>
    </location>
</feature>
<protein>
    <submittedName>
        <fullName evidence="2">Uncharacterized protein</fullName>
    </submittedName>
</protein>